<keyword evidence="3" id="KW-1185">Reference proteome</keyword>
<protein>
    <submittedName>
        <fullName evidence="2">Amidohydrolase 2</fullName>
    </submittedName>
</protein>
<dbReference type="Pfam" id="PF04909">
    <property type="entry name" value="Amidohydro_2"/>
    <property type="match status" value="1"/>
</dbReference>
<keyword evidence="2" id="KW-0378">Hydrolase</keyword>
<dbReference type="InterPro" id="IPR052358">
    <property type="entry name" value="Aro_Compnd_Degr_Hydrolases"/>
</dbReference>
<dbReference type="PANTHER" id="PTHR35563">
    <property type="entry name" value="BARREL METAL-DEPENDENT HYDROLASE, PUTATIVE (AFU_ORTHOLOGUE AFUA_1G16240)-RELATED"/>
    <property type="match status" value="1"/>
</dbReference>
<name>A0A319CXC9_9EURO</name>
<organism evidence="2 3">
    <name type="scientific">Aspergillus ellipticus CBS 707.79</name>
    <dbReference type="NCBI Taxonomy" id="1448320"/>
    <lineage>
        <taxon>Eukaryota</taxon>
        <taxon>Fungi</taxon>
        <taxon>Dikarya</taxon>
        <taxon>Ascomycota</taxon>
        <taxon>Pezizomycotina</taxon>
        <taxon>Eurotiomycetes</taxon>
        <taxon>Eurotiomycetidae</taxon>
        <taxon>Eurotiales</taxon>
        <taxon>Aspergillaceae</taxon>
        <taxon>Aspergillus</taxon>
        <taxon>Aspergillus subgen. Circumdati</taxon>
    </lineage>
</organism>
<feature type="domain" description="Amidohydrolase-related" evidence="1">
    <location>
        <begin position="10"/>
        <end position="280"/>
    </location>
</feature>
<dbReference type="EMBL" id="KZ826004">
    <property type="protein sequence ID" value="PYH89945.1"/>
    <property type="molecule type" value="Genomic_DNA"/>
</dbReference>
<proteinExistence type="predicted"/>
<dbReference type="Gene3D" id="3.20.20.140">
    <property type="entry name" value="Metal-dependent hydrolases"/>
    <property type="match status" value="1"/>
</dbReference>
<sequence length="299" mass="33294">MAELVPPNAWDTHIHVFDPDTFPYALPRSYTPQAAQMAEYPTSVTGCRNIVIVHASMQGKSPAPLVDTLSKQAQLPGYTLRGLATIDPDHITDEELDALHAAGVRGARLHEMAWGHGQQSGGSDIIRKVSALASRLGRLGWAIGIFCPVSAWAAMADTIRGMDPRIQMVADHFGGTFPGEETSAEFATFLELVREKRVWVKVSGFERLYHGHEGKMQAIEPIAKAVFAAGPDRIVFGTDWPHTQLGVTRKGKTDQQRIEEVEGFREVPDAEHIRTLREWIPDEETWLDLWVRNPARLFQ</sequence>
<dbReference type="InterPro" id="IPR006680">
    <property type="entry name" value="Amidohydro-rel"/>
</dbReference>
<evidence type="ECO:0000313" key="3">
    <source>
        <dbReference type="Proteomes" id="UP000247810"/>
    </source>
</evidence>
<dbReference type="VEuPathDB" id="FungiDB:BO71DRAFT_362393"/>
<evidence type="ECO:0000259" key="1">
    <source>
        <dbReference type="Pfam" id="PF04909"/>
    </source>
</evidence>
<dbReference type="InterPro" id="IPR032466">
    <property type="entry name" value="Metal_Hydrolase"/>
</dbReference>
<accession>A0A319CXC9</accession>
<dbReference type="PANTHER" id="PTHR35563:SF2">
    <property type="entry name" value="BARREL METAL-DEPENDENT HYDROLASE, PUTATIVE (AFU_ORTHOLOGUE AFUA_1G16240)-RELATED"/>
    <property type="match status" value="1"/>
</dbReference>
<dbReference type="GO" id="GO:0016787">
    <property type="term" value="F:hydrolase activity"/>
    <property type="evidence" value="ECO:0007669"/>
    <property type="project" value="UniProtKB-KW"/>
</dbReference>
<dbReference type="SUPFAM" id="SSF51556">
    <property type="entry name" value="Metallo-dependent hydrolases"/>
    <property type="match status" value="1"/>
</dbReference>
<dbReference type="STRING" id="1448320.A0A319CXC9"/>
<dbReference type="Proteomes" id="UP000247810">
    <property type="component" value="Unassembled WGS sequence"/>
</dbReference>
<gene>
    <name evidence="2" type="ORF">BO71DRAFT_362393</name>
</gene>
<dbReference type="AlphaFoldDB" id="A0A319CXC9"/>
<evidence type="ECO:0000313" key="2">
    <source>
        <dbReference type="EMBL" id="PYH89945.1"/>
    </source>
</evidence>
<dbReference type="OrthoDB" id="2135488at2759"/>
<reference evidence="2 3" key="1">
    <citation type="submission" date="2018-02" db="EMBL/GenBank/DDBJ databases">
        <title>The genomes of Aspergillus section Nigri reveals drivers in fungal speciation.</title>
        <authorList>
            <consortium name="DOE Joint Genome Institute"/>
            <person name="Vesth T.C."/>
            <person name="Nybo J."/>
            <person name="Theobald S."/>
            <person name="Brandl J."/>
            <person name="Frisvad J.C."/>
            <person name="Nielsen K.F."/>
            <person name="Lyhne E.K."/>
            <person name="Kogle M.E."/>
            <person name="Kuo A."/>
            <person name="Riley R."/>
            <person name="Clum A."/>
            <person name="Nolan M."/>
            <person name="Lipzen A."/>
            <person name="Salamov A."/>
            <person name="Henrissat B."/>
            <person name="Wiebenga A."/>
            <person name="De vries R.P."/>
            <person name="Grigoriev I.V."/>
            <person name="Mortensen U.H."/>
            <person name="Andersen M.R."/>
            <person name="Baker S.E."/>
        </authorList>
    </citation>
    <scope>NUCLEOTIDE SEQUENCE [LARGE SCALE GENOMIC DNA]</scope>
    <source>
        <strain evidence="2 3">CBS 707.79</strain>
    </source>
</reference>